<sequence length="244" mass="28111">MSRHQDYPNLKLIYGDEWRGLPLGKQAPYGERYLEVNLNVMRSAIERHRRSFVVLFVLRLPYGYAMPAKGLISRFMKSLKAQVQADLNARSTESGRRLQSDVTFLWAREKSGAENCHFHVAIFLNRDVYNSIGNYELQWCLEGYDFFAPGRPRAGSLHHRLTRAWATALGIFEEQGVGLVDYPRNAEYHLDAHDIDFPFAFADLFGRLSYMAKIRTKDYRAGADCYGSSRVPGSEAYFPDYEPF</sequence>
<feature type="domain" description="YagK/YfjJ C-terminal" evidence="1">
    <location>
        <begin position="45"/>
        <end position="229"/>
    </location>
</feature>
<dbReference type="EMBL" id="ARXU01000007">
    <property type="protein sequence ID" value="KGD60943.1"/>
    <property type="molecule type" value="Genomic_DNA"/>
</dbReference>
<evidence type="ECO:0000313" key="2">
    <source>
        <dbReference type="EMBL" id="KGD60943.1"/>
    </source>
</evidence>
<dbReference type="Proteomes" id="UP000029443">
    <property type="component" value="Unassembled WGS sequence"/>
</dbReference>
<dbReference type="RefSeq" id="WP_035248199.1">
    <property type="nucleotide sequence ID" value="NZ_ARXU01000007.1"/>
</dbReference>
<evidence type="ECO:0000259" key="1">
    <source>
        <dbReference type="Pfam" id="PF11726"/>
    </source>
</evidence>
<protein>
    <recommendedName>
        <fullName evidence="1">YagK/YfjJ C-terminal domain-containing protein</fullName>
    </recommendedName>
</protein>
<evidence type="ECO:0000313" key="3">
    <source>
        <dbReference type="Proteomes" id="UP000029443"/>
    </source>
</evidence>
<comment type="caution">
    <text evidence="2">The sequence shown here is derived from an EMBL/GenBank/DDBJ whole genome shotgun (WGS) entry which is preliminary data.</text>
</comment>
<dbReference type="Pfam" id="PF11726">
    <property type="entry name" value="YagK_YfjJ_C"/>
    <property type="match status" value="1"/>
</dbReference>
<organism evidence="2 3">
    <name type="scientific">Alcanivorax jadensis T9</name>
    <dbReference type="NCBI Taxonomy" id="1177181"/>
    <lineage>
        <taxon>Bacteria</taxon>
        <taxon>Pseudomonadati</taxon>
        <taxon>Pseudomonadota</taxon>
        <taxon>Gammaproteobacteria</taxon>
        <taxon>Oceanospirillales</taxon>
        <taxon>Alcanivoracaceae</taxon>
        <taxon>Alcanivorax</taxon>
    </lineage>
</organism>
<name>A0ABR4WC19_9GAMM</name>
<gene>
    <name evidence="2" type="ORF">T9A_02141</name>
</gene>
<proteinExistence type="predicted"/>
<dbReference type="InterPro" id="IPR057271">
    <property type="entry name" value="YagK_YfjJ_C"/>
</dbReference>
<keyword evidence="3" id="KW-1185">Reference proteome</keyword>
<reference evidence="2 3" key="1">
    <citation type="submission" date="2012-09" db="EMBL/GenBank/DDBJ databases">
        <title>Genome Sequence of alkane-degrading Bacterium Alcanivorax jadensis T9.</title>
        <authorList>
            <person name="Lai Q."/>
            <person name="Shao Z."/>
        </authorList>
    </citation>
    <scope>NUCLEOTIDE SEQUENCE [LARGE SCALE GENOMIC DNA]</scope>
    <source>
        <strain evidence="2 3">T9</strain>
    </source>
</reference>
<accession>A0ABR4WC19</accession>